<feature type="region of interest" description="Disordered" evidence="1">
    <location>
        <begin position="1"/>
        <end position="160"/>
    </location>
</feature>
<feature type="region of interest" description="Disordered" evidence="1">
    <location>
        <begin position="176"/>
        <end position="206"/>
    </location>
</feature>
<dbReference type="GO" id="GO:1990334">
    <property type="term" value="C:Bfa1-Bub2 complex"/>
    <property type="evidence" value="ECO:0007669"/>
    <property type="project" value="InterPro"/>
</dbReference>
<dbReference type="GO" id="GO:0005096">
    <property type="term" value="F:GTPase activator activity"/>
    <property type="evidence" value="ECO:0007669"/>
    <property type="project" value="InterPro"/>
</dbReference>
<dbReference type="GO" id="GO:0001100">
    <property type="term" value="P:negative regulation of exit from mitosis"/>
    <property type="evidence" value="ECO:0007669"/>
    <property type="project" value="InterPro"/>
</dbReference>
<dbReference type="EMBL" id="KN823339">
    <property type="protein sequence ID" value="KIO17831.1"/>
    <property type="molecule type" value="Genomic_DNA"/>
</dbReference>
<dbReference type="PANTHER" id="PTHR35140:SF1">
    <property type="entry name" value="MITOTIC CHECK POINT PROTEIN BFA1"/>
    <property type="match status" value="1"/>
</dbReference>
<feature type="compositionally biased region" description="Acidic residues" evidence="1">
    <location>
        <begin position="971"/>
        <end position="989"/>
    </location>
</feature>
<protein>
    <submittedName>
        <fullName evidence="2">Uncharacterized protein</fullName>
    </submittedName>
</protein>
<feature type="region of interest" description="Disordered" evidence="1">
    <location>
        <begin position="971"/>
        <end position="1075"/>
    </location>
</feature>
<feature type="region of interest" description="Disordered" evidence="1">
    <location>
        <begin position="231"/>
        <end position="895"/>
    </location>
</feature>
<feature type="compositionally biased region" description="Polar residues" evidence="1">
    <location>
        <begin position="420"/>
        <end position="454"/>
    </location>
</feature>
<feature type="compositionally biased region" description="Acidic residues" evidence="1">
    <location>
        <begin position="98"/>
        <end position="107"/>
    </location>
</feature>
<dbReference type="STRING" id="1051891.A0A0C3Q3W2"/>
<feature type="compositionally biased region" description="Low complexity" evidence="1">
    <location>
        <begin position="455"/>
        <end position="469"/>
    </location>
</feature>
<feature type="compositionally biased region" description="Acidic residues" evidence="1">
    <location>
        <begin position="18"/>
        <end position="28"/>
    </location>
</feature>
<feature type="compositionally biased region" description="Low complexity" evidence="1">
    <location>
        <begin position="497"/>
        <end position="506"/>
    </location>
</feature>
<sequence>MPPTLIPAPSFAPAQQDQDFEDDFDLPEGDTVIPPTALPPITVEDDDAEEDWDSEFAPRPAAAASGPSTASSSSGRGTVTNLGAAKLGGRRTGQPLPEEWDDDEDFDLPPPSSKPLKLSLSPRTKIRLDNEAGRPSFAGSLKLNPPGSVTTVDDEDDEDAWNASTIKVSKLELTAAMAQSSKPATGTPKASTSSAPSADMDEDFEDDLVIPDNVATLALKPANLAHRVSKISLDGWGDSTTSTLFSDGSSGTLSQPSPSATASQPSTEDESDDFGDEEGEFDGLVLPDSMSSKEMQKMLEDKKKGLGFEAKDAVRVARPSDGEDDFEMGLVIGNDEELSPSRLRSQPLPSRAVGRGAVRSISEPQRSASASSSTSFPLSQSDRIVRPPSRLREEITNSGSDRESTTSPTLVIPPRHPTARATTESFPSLRRTPSSIIPSRQPATRWQTLSNTIRPSPSLLLPKSTSISQPPRPPSPTKTSTPIPNSPSPSPYPRSPSPVSSTASTTRFMSGNGPLSPGGASSSRAGLKGQKSFTKLPGVSAPTASSANKQRLPRKASMGALADTRGPGQPSSLVPSISPSPSPEVPFPSTRPGLRRTGGGLNHAASYRDLAGGTATVGPSSSTPIERKKFSYEAPTVAYRAKRAENLGRRSAASDMSGSDRERERPPIASSSRVVSRSRPSISSVFPGATLSAASSPASATDPNTARSPSPRSAAPMKKPSYSSLHQRSVTMPSAPPPAVRVLRRPKKSRVFGDGSELDGIEDLAVEREKESKYRVAPTGRGNVGQGKSAKQPATSSSSSTTVGPNGTIGRRRGLVEVGLRAGSSVSSQGNHEPPPKAAPGLRRQQRLDLSKPDALATPPARKTRDGSKSSAKKKPTLIRNLGGAGSPKVVGDMKWNPKSLKWEGNDSILKEFETSSSARPALITHLTGSSVGGLTSPSGTFSGLMSGARVVGEMMFDPIRMCWISTKGEEDDPFASMDEMGDDEDDWDADGKGGTIRALVTTGSGPGSTTATSSVRRDSGLSSEEGSPARSHRGSHGRSASESDNESITGASANGGRNSSLGGPMLTIDEHEDGTIPVPRDLVAACAAAEDRHRSEMRGWHAAPPTIARRRVSVRSAPPVAQESEDPDRSYLWDIRALATRT</sequence>
<reference evidence="3" key="2">
    <citation type="submission" date="2015-01" db="EMBL/GenBank/DDBJ databases">
        <title>Evolutionary Origins and Diversification of the Mycorrhizal Mutualists.</title>
        <authorList>
            <consortium name="DOE Joint Genome Institute"/>
            <consortium name="Mycorrhizal Genomics Consortium"/>
            <person name="Kohler A."/>
            <person name="Kuo A."/>
            <person name="Nagy L.G."/>
            <person name="Floudas D."/>
            <person name="Copeland A."/>
            <person name="Barry K.W."/>
            <person name="Cichocki N."/>
            <person name="Veneault-Fourrey C."/>
            <person name="LaButti K."/>
            <person name="Lindquist E.A."/>
            <person name="Lipzen A."/>
            <person name="Lundell T."/>
            <person name="Morin E."/>
            <person name="Murat C."/>
            <person name="Riley R."/>
            <person name="Ohm R."/>
            <person name="Sun H."/>
            <person name="Tunlid A."/>
            <person name="Henrissat B."/>
            <person name="Grigoriev I.V."/>
            <person name="Hibbett D.S."/>
            <person name="Martin F."/>
        </authorList>
    </citation>
    <scope>NUCLEOTIDE SEQUENCE [LARGE SCALE GENOMIC DNA]</scope>
    <source>
        <strain evidence="3">MUT 4182</strain>
    </source>
</reference>
<feature type="compositionally biased region" description="Polar residues" evidence="1">
    <location>
        <begin position="721"/>
        <end position="732"/>
    </location>
</feature>
<feature type="compositionally biased region" description="Low complexity" evidence="1">
    <location>
        <begin position="360"/>
        <end position="381"/>
    </location>
</feature>
<feature type="compositionally biased region" description="Polar residues" evidence="1">
    <location>
        <begin position="238"/>
        <end position="253"/>
    </location>
</feature>
<feature type="compositionally biased region" description="Acidic residues" evidence="1">
    <location>
        <begin position="267"/>
        <end position="281"/>
    </location>
</feature>
<evidence type="ECO:0000256" key="1">
    <source>
        <dbReference type="SAM" id="MobiDB-lite"/>
    </source>
</evidence>
<keyword evidence="3" id="KW-1185">Reference proteome</keyword>
<proteinExistence type="predicted"/>
<feature type="compositionally biased region" description="Basic and acidic residues" evidence="1">
    <location>
        <begin position="294"/>
        <end position="321"/>
    </location>
</feature>
<accession>A0A0C3Q3W2</accession>
<evidence type="ECO:0000313" key="3">
    <source>
        <dbReference type="Proteomes" id="UP000054248"/>
    </source>
</evidence>
<dbReference type="OrthoDB" id="19159at2759"/>
<feature type="compositionally biased region" description="Basic and acidic residues" evidence="1">
    <location>
        <begin position="390"/>
        <end position="404"/>
    </location>
</feature>
<feature type="compositionally biased region" description="Basic and acidic residues" evidence="1">
    <location>
        <begin position="765"/>
        <end position="774"/>
    </location>
</feature>
<dbReference type="Proteomes" id="UP000054248">
    <property type="component" value="Unassembled WGS sequence"/>
</dbReference>
<feature type="compositionally biased region" description="Low complexity" evidence="1">
    <location>
        <begin position="1002"/>
        <end position="1015"/>
    </location>
</feature>
<dbReference type="HOGENOM" id="CLU_009682_0_0_1"/>
<feature type="compositionally biased region" description="Low complexity" evidence="1">
    <location>
        <begin position="667"/>
        <end position="706"/>
    </location>
</feature>
<feature type="compositionally biased region" description="Pro residues" evidence="1">
    <location>
        <begin position="484"/>
        <end position="496"/>
    </location>
</feature>
<dbReference type="PANTHER" id="PTHR35140">
    <property type="entry name" value="MITOTIC CHECK POINT PROTEIN BFA1"/>
    <property type="match status" value="1"/>
</dbReference>
<name>A0A0C3Q3W2_9AGAM</name>
<dbReference type="GO" id="GO:0044732">
    <property type="term" value="C:mitotic spindle pole body"/>
    <property type="evidence" value="ECO:0007669"/>
    <property type="project" value="TreeGrafter"/>
</dbReference>
<evidence type="ECO:0000313" key="2">
    <source>
        <dbReference type="EMBL" id="KIO17831.1"/>
    </source>
</evidence>
<feature type="compositionally biased region" description="Low complexity" evidence="1">
    <location>
        <begin position="183"/>
        <end position="198"/>
    </location>
</feature>
<reference evidence="2 3" key="1">
    <citation type="submission" date="2014-04" db="EMBL/GenBank/DDBJ databases">
        <authorList>
            <consortium name="DOE Joint Genome Institute"/>
            <person name="Kuo A."/>
            <person name="Girlanda M."/>
            <person name="Perotto S."/>
            <person name="Kohler A."/>
            <person name="Nagy L.G."/>
            <person name="Floudas D."/>
            <person name="Copeland A."/>
            <person name="Barry K.W."/>
            <person name="Cichocki N."/>
            <person name="Veneault-Fourrey C."/>
            <person name="LaButti K."/>
            <person name="Lindquist E.A."/>
            <person name="Lipzen A."/>
            <person name="Lundell T."/>
            <person name="Morin E."/>
            <person name="Murat C."/>
            <person name="Sun H."/>
            <person name="Tunlid A."/>
            <person name="Henrissat B."/>
            <person name="Grigoriev I.V."/>
            <person name="Hibbett D.S."/>
            <person name="Martin F."/>
            <person name="Nordberg H.P."/>
            <person name="Cantor M.N."/>
            <person name="Hua S.X."/>
        </authorList>
    </citation>
    <scope>NUCLEOTIDE SEQUENCE [LARGE SCALE GENOMIC DNA]</scope>
    <source>
        <strain evidence="2 3">MUT 4182</strain>
    </source>
</reference>
<dbReference type="AlphaFoldDB" id="A0A0C3Q3W2"/>
<feature type="compositionally biased region" description="Acidic residues" evidence="1">
    <location>
        <begin position="43"/>
        <end position="54"/>
    </location>
</feature>
<feature type="compositionally biased region" description="Polar residues" evidence="1">
    <location>
        <begin position="1047"/>
        <end position="1062"/>
    </location>
</feature>
<feature type="compositionally biased region" description="Low complexity" evidence="1">
    <location>
        <begin position="55"/>
        <end position="78"/>
    </location>
</feature>
<feature type="compositionally biased region" description="Low complexity" evidence="1">
    <location>
        <begin position="340"/>
        <end position="351"/>
    </location>
</feature>
<organism evidence="2 3">
    <name type="scientific">Tulasnella calospora MUT 4182</name>
    <dbReference type="NCBI Taxonomy" id="1051891"/>
    <lineage>
        <taxon>Eukaryota</taxon>
        <taxon>Fungi</taxon>
        <taxon>Dikarya</taxon>
        <taxon>Basidiomycota</taxon>
        <taxon>Agaricomycotina</taxon>
        <taxon>Agaricomycetes</taxon>
        <taxon>Cantharellales</taxon>
        <taxon>Tulasnellaceae</taxon>
        <taxon>Tulasnella</taxon>
    </lineage>
</organism>
<feature type="compositionally biased region" description="Low complexity" evidence="1">
    <location>
        <begin position="254"/>
        <end position="266"/>
    </location>
</feature>
<gene>
    <name evidence="2" type="ORF">M407DRAFT_32491</name>
</gene>
<dbReference type="InterPro" id="IPR034586">
    <property type="entry name" value="Bfa1/Byr4"/>
</dbReference>